<reference evidence="4 5" key="1">
    <citation type="submission" date="2021-01" db="EMBL/GenBank/DDBJ databases">
        <title>Genomic Encyclopedia of Type Strains, Phase IV (KMG-IV): sequencing the most valuable type-strain genomes for metagenomic binning, comparative biology and taxonomic classification.</title>
        <authorList>
            <person name="Goeker M."/>
        </authorList>
    </citation>
    <scope>NUCLEOTIDE SEQUENCE [LARGE SCALE GENOMIC DNA]</scope>
    <source>
        <strain evidence="4 5">DSM 104297</strain>
    </source>
</reference>
<dbReference type="InterPro" id="IPR019554">
    <property type="entry name" value="Soluble_ligand-bd"/>
</dbReference>
<accession>A0ABS2QPS4</accession>
<dbReference type="SMART" id="SM00278">
    <property type="entry name" value="HhH1"/>
    <property type="match status" value="2"/>
</dbReference>
<dbReference type="RefSeq" id="WP_205182784.1">
    <property type="nucleotide sequence ID" value="NZ_JAFBFC010000001.1"/>
</dbReference>
<protein>
    <submittedName>
        <fullName evidence="4">Competence protein ComEA</fullName>
    </submittedName>
</protein>
<dbReference type="Gene3D" id="1.10.150.280">
    <property type="entry name" value="AF1531-like domain"/>
    <property type="match status" value="1"/>
</dbReference>
<evidence type="ECO:0000313" key="4">
    <source>
        <dbReference type="EMBL" id="MBM7701455.1"/>
    </source>
</evidence>
<gene>
    <name evidence="4" type="ORF">JOC83_000281</name>
</gene>
<feature type="domain" description="Helix-hairpin-helix DNA-binding motif class 1" evidence="3">
    <location>
        <begin position="186"/>
        <end position="205"/>
    </location>
</feature>
<dbReference type="PANTHER" id="PTHR21180">
    <property type="entry name" value="ENDONUCLEASE/EXONUCLEASE/PHOSPHATASE FAMILY DOMAIN-CONTAINING PROTEIN 1"/>
    <property type="match status" value="1"/>
</dbReference>
<organism evidence="4 5">
    <name type="scientific">Priestia iocasae</name>
    <dbReference type="NCBI Taxonomy" id="2291674"/>
    <lineage>
        <taxon>Bacteria</taxon>
        <taxon>Bacillati</taxon>
        <taxon>Bacillota</taxon>
        <taxon>Bacilli</taxon>
        <taxon>Bacillales</taxon>
        <taxon>Bacillaceae</taxon>
        <taxon>Priestia</taxon>
    </lineage>
</organism>
<keyword evidence="2" id="KW-0812">Transmembrane</keyword>
<feature type="region of interest" description="Disordered" evidence="1">
    <location>
        <begin position="35"/>
        <end position="57"/>
    </location>
</feature>
<dbReference type="Proteomes" id="UP000809829">
    <property type="component" value="Unassembled WGS sequence"/>
</dbReference>
<comment type="caution">
    <text evidence="4">The sequence shown here is derived from an EMBL/GenBank/DDBJ whole genome shotgun (WGS) entry which is preliminary data.</text>
</comment>
<evidence type="ECO:0000313" key="5">
    <source>
        <dbReference type="Proteomes" id="UP000809829"/>
    </source>
</evidence>
<evidence type="ECO:0000256" key="1">
    <source>
        <dbReference type="SAM" id="MobiDB-lite"/>
    </source>
</evidence>
<keyword evidence="5" id="KW-1185">Reference proteome</keyword>
<name>A0ABS2QPS4_9BACI</name>
<feature type="domain" description="Helix-hairpin-helix DNA-binding motif class 1" evidence="3">
    <location>
        <begin position="156"/>
        <end position="175"/>
    </location>
</feature>
<keyword evidence="2" id="KW-1133">Transmembrane helix</keyword>
<dbReference type="Gene3D" id="3.10.560.10">
    <property type="entry name" value="Outer membrane lipoprotein wza domain like"/>
    <property type="match status" value="1"/>
</dbReference>
<evidence type="ECO:0000259" key="3">
    <source>
        <dbReference type="SMART" id="SM00278"/>
    </source>
</evidence>
<dbReference type="PANTHER" id="PTHR21180:SF32">
    <property type="entry name" value="ENDONUCLEASE_EXONUCLEASE_PHOSPHATASE FAMILY DOMAIN-CONTAINING PROTEIN 1"/>
    <property type="match status" value="1"/>
</dbReference>
<dbReference type="InterPro" id="IPR003583">
    <property type="entry name" value="Hlx-hairpin-Hlx_DNA-bd_motif"/>
</dbReference>
<keyword evidence="2" id="KW-0472">Membrane</keyword>
<dbReference type="NCBIfam" id="TIGR00426">
    <property type="entry name" value="competence protein ComEA helix-hairpin-helix repeat region"/>
    <property type="match status" value="1"/>
</dbReference>
<dbReference type="SUPFAM" id="SSF47781">
    <property type="entry name" value="RuvA domain 2-like"/>
    <property type="match status" value="1"/>
</dbReference>
<dbReference type="EMBL" id="JAFBFC010000001">
    <property type="protein sequence ID" value="MBM7701455.1"/>
    <property type="molecule type" value="Genomic_DNA"/>
</dbReference>
<proteinExistence type="predicted"/>
<dbReference type="InterPro" id="IPR051675">
    <property type="entry name" value="Endo/Exo/Phosphatase_dom_1"/>
</dbReference>
<dbReference type="InterPro" id="IPR004509">
    <property type="entry name" value="Competence_ComEA_HhH"/>
</dbReference>
<dbReference type="InterPro" id="IPR010994">
    <property type="entry name" value="RuvA_2-like"/>
</dbReference>
<sequence length="209" mass="22410">MEYVKKHIVWVLVIVAAASTYLFIVKADSTSTSTSSAEEIKGMISEEDEPEELPRENQVSQPVMIVVDVKGAVKGPGVYELSSDSRVKDAIDSAGGVLDGADVKQVNFAMKLQDEMVIYVPVEGEDALVPFPASATSETSKDQGGNQLNINTATEQELQTLSGIGPSKAAAIVSYREENGLFQSIEELTNVSGIGEKSLEKIKDQVTVK</sequence>
<feature type="transmembrane region" description="Helical" evidence="2">
    <location>
        <begin position="7"/>
        <end position="25"/>
    </location>
</feature>
<evidence type="ECO:0000256" key="2">
    <source>
        <dbReference type="SAM" id="Phobius"/>
    </source>
</evidence>
<dbReference type="Pfam" id="PF12836">
    <property type="entry name" value="HHH_3"/>
    <property type="match status" value="1"/>
</dbReference>
<dbReference type="Pfam" id="PF10531">
    <property type="entry name" value="SLBB"/>
    <property type="match status" value="1"/>
</dbReference>